<dbReference type="Pfam" id="PF08284">
    <property type="entry name" value="RVP_2"/>
    <property type="match status" value="2"/>
</dbReference>
<dbReference type="Gene3D" id="3.30.70.270">
    <property type="match status" value="3"/>
</dbReference>
<dbReference type="FunFam" id="3.30.70.270:FF:000063">
    <property type="entry name" value="Zinc knuckle domaincontaining protein"/>
    <property type="match status" value="1"/>
</dbReference>
<comment type="caution">
    <text evidence="3">The sequence shown here is derived from an EMBL/GenBank/DDBJ whole genome shotgun (WGS) entry which is preliminary data.</text>
</comment>
<feature type="compositionally biased region" description="Low complexity" evidence="1">
    <location>
        <begin position="174"/>
        <end position="187"/>
    </location>
</feature>
<dbReference type="InterPro" id="IPR000477">
    <property type="entry name" value="RT_dom"/>
</dbReference>
<gene>
    <name evidence="3" type="ORF">Tci_006077</name>
</gene>
<dbReference type="PANTHER" id="PTHR24559:SF427">
    <property type="entry name" value="RNA-DIRECTED DNA POLYMERASE"/>
    <property type="match status" value="1"/>
</dbReference>
<sequence>MGTSTMRSDESSDEATVIVDGLDIEPVMVGFKTGFKPGLTVVDSESELEEAEADEEADVEIQPEGQLKEGMQGIYDHLQEISLQRKDDIESKQREQEGRNLIADARIMTITCSGMNPESIEELISRRVEEALAAQEANRNDRLIDENQSQNGDDNDSESGGNGNKISGYRRNHGNNNGDGNQNGGARINAPVAKTIGIDEEYEMTWKDLMKLMIEVYCPRNEIQKLENEMIREENDKIERFIWGLSDNIQGNVTSSKPVRLQDTIRMANGLMDQKVRVYAARTAKQKKKFDNNPRGNRTFLLNNHYAYILFDSGADRSFVSITFSTLIDIPPTALDISYTVELPDGRIAESKTIIRGCMLNLLDHPFITDLMLVELGSLDVIIMMDWLSKYHAKMEDKSEEKRLADVPIVQDFPEELTLLCPRMIREENDKIERFIWGLSDNIQGNVTSSKPVRLQDTIRMANGLMDQKVRVYAARTAKQKKKFDNNPRGNRTFLLNNHYAYILFDSGADRSFVSITFSTLIDIPPTALDISYTVELPDGRIAESKTIIRGCMLNLLDHPFITDLMLVELGSLDVIIMMDWLSKYHAKMEDKSEEKRLADVPIVQDFPEFQELANKGFITPSSSPWGAPVLFVKKKDISFRMCIDYHKLNKLTVNNRYPLSRIDDLFDQLQGTRYGHYEFQVMPFGLTNALTVFMDLMNRVCKPYLDKFVIMFIEDILIYFKSKEEHEEHLKLILELLKKEELYAKFSMCNFWLSKVQILGHVIDSEGVHVGPAKTESIKDWASPKTPTEIFQFLGLIGYYRRFIKGFSKIARPMTKLTQKSMNYKWGEKEEVTFQLLKQKLYSAPILALP</sequence>
<evidence type="ECO:0000313" key="3">
    <source>
        <dbReference type="EMBL" id="GEU34099.1"/>
    </source>
</evidence>
<dbReference type="InterPro" id="IPR043502">
    <property type="entry name" value="DNA/RNA_pol_sf"/>
</dbReference>
<accession>A0A6L2JB82</accession>
<dbReference type="Gene3D" id="3.10.10.10">
    <property type="entry name" value="HIV Type 1 Reverse Transcriptase, subunit A, domain 1"/>
    <property type="match status" value="2"/>
</dbReference>
<proteinExistence type="predicted"/>
<dbReference type="EMBL" id="BKCJ010000538">
    <property type="protein sequence ID" value="GEU34099.1"/>
    <property type="molecule type" value="Genomic_DNA"/>
</dbReference>
<feature type="region of interest" description="Disordered" evidence="1">
    <location>
        <begin position="137"/>
        <end position="187"/>
    </location>
</feature>
<dbReference type="InterPro" id="IPR053134">
    <property type="entry name" value="RNA-dir_DNA_polymerase"/>
</dbReference>
<dbReference type="PANTHER" id="PTHR24559">
    <property type="entry name" value="TRANSPOSON TY3-I GAG-POL POLYPROTEIN"/>
    <property type="match status" value="1"/>
</dbReference>
<evidence type="ECO:0000259" key="2">
    <source>
        <dbReference type="Pfam" id="PF00078"/>
    </source>
</evidence>
<dbReference type="SUPFAM" id="SSF56672">
    <property type="entry name" value="DNA/RNA polymerases"/>
    <property type="match status" value="1"/>
</dbReference>
<dbReference type="Pfam" id="PF00078">
    <property type="entry name" value="RVT_1"/>
    <property type="match status" value="1"/>
</dbReference>
<dbReference type="CDD" id="cd01647">
    <property type="entry name" value="RT_LTR"/>
    <property type="match status" value="1"/>
</dbReference>
<evidence type="ECO:0000256" key="1">
    <source>
        <dbReference type="SAM" id="MobiDB-lite"/>
    </source>
</evidence>
<dbReference type="InterPro" id="IPR043128">
    <property type="entry name" value="Rev_trsase/Diguanyl_cyclase"/>
</dbReference>
<feature type="domain" description="Reverse transcriptase" evidence="2">
    <location>
        <begin position="669"/>
        <end position="764"/>
    </location>
</feature>
<dbReference type="Gene3D" id="2.40.70.10">
    <property type="entry name" value="Acid Proteases"/>
    <property type="match status" value="2"/>
</dbReference>
<name>A0A6L2JB82_TANCI</name>
<dbReference type="SUPFAM" id="SSF50630">
    <property type="entry name" value="Acid proteases"/>
    <property type="match status" value="2"/>
</dbReference>
<organism evidence="3">
    <name type="scientific">Tanacetum cinerariifolium</name>
    <name type="common">Dalmatian daisy</name>
    <name type="synonym">Chrysanthemum cinerariifolium</name>
    <dbReference type="NCBI Taxonomy" id="118510"/>
    <lineage>
        <taxon>Eukaryota</taxon>
        <taxon>Viridiplantae</taxon>
        <taxon>Streptophyta</taxon>
        <taxon>Embryophyta</taxon>
        <taxon>Tracheophyta</taxon>
        <taxon>Spermatophyta</taxon>
        <taxon>Magnoliopsida</taxon>
        <taxon>eudicotyledons</taxon>
        <taxon>Gunneridae</taxon>
        <taxon>Pentapetalae</taxon>
        <taxon>asterids</taxon>
        <taxon>campanulids</taxon>
        <taxon>Asterales</taxon>
        <taxon>Asteraceae</taxon>
        <taxon>Asteroideae</taxon>
        <taxon>Anthemideae</taxon>
        <taxon>Anthemidinae</taxon>
        <taxon>Tanacetum</taxon>
    </lineage>
</organism>
<dbReference type="AlphaFoldDB" id="A0A6L2JB82"/>
<reference evidence="3" key="1">
    <citation type="journal article" date="2019" name="Sci. Rep.">
        <title>Draft genome of Tanacetum cinerariifolium, the natural source of mosquito coil.</title>
        <authorList>
            <person name="Yamashiro T."/>
            <person name="Shiraishi A."/>
            <person name="Satake H."/>
            <person name="Nakayama K."/>
        </authorList>
    </citation>
    <scope>NUCLEOTIDE SEQUENCE</scope>
</reference>
<dbReference type="InterPro" id="IPR021109">
    <property type="entry name" value="Peptidase_aspartic_dom_sf"/>
</dbReference>
<protein>
    <recommendedName>
        <fullName evidence="2">Reverse transcriptase domain-containing protein</fullName>
    </recommendedName>
</protein>
<dbReference type="CDD" id="cd00303">
    <property type="entry name" value="retropepsin_like"/>
    <property type="match status" value="2"/>
</dbReference>